<dbReference type="RefSeq" id="WP_380206838.1">
    <property type="nucleotide sequence ID" value="NZ_JBHTEK010000005.1"/>
</dbReference>
<name>A0ABW2UFB3_9BACT</name>
<proteinExistence type="predicted"/>
<sequence>MLISGPPAISSPICRGKPASLLLDDTLTEAAGLARNYGSEMDAYAGSY</sequence>
<accession>A0ABW2UFB3</accession>
<dbReference type="Proteomes" id="UP001596513">
    <property type="component" value="Unassembled WGS sequence"/>
</dbReference>
<evidence type="ECO:0000313" key="2">
    <source>
        <dbReference type="Proteomes" id="UP001596513"/>
    </source>
</evidence>
<organism evidence="1 2">
    <name type="scientific">Hymenobacter humi</name>
    <dbReference type="NCBI Taxonomy" id="1411620"/>
    <lineage>
        <taxon>Bacteria</taxon>
        <taxon>Pseudomonadati</taxon>
        <taxon>Bacteroidota</taxon>
        <taxon>Cytophagia</taxon>
        <taxon>Cytophagales</taxon>
        <taxon>Hymenobacteraceae</taxon>
        <taxon>Hymenobacter</taxon>
    </lineage>
</organism>
<protein>
    <submittedName>
        <fullName evidence="1">Uncharacterized protein</fullName>
    </submittedName>
</protein>
<gene>
    <name evidence="1" type="ORF">ACFQT0_29105</name>
</gene>
<keyword evidence="2" id="KW-1185">Reference proteome</keyword>
<comment type="caution">
    <text evidence="1">The sequence shown here is derived from an EMBL/GenBank/DDBJ whole genome shotgun (WGS) entry which is preliminary data.</text>
</comment>
<reference evidence="2" key="1">
    <citation type="journal article" date="2019" name="Int. J. Syst. Evol. Microbiol.">
        <title>The Global Catalogue of Microorganisms (GCM) 10K type strain sequencing project: providing services to taxonomists for standard genome sequencing and annotation.</title>
        <authorList>
            <consortium name="The Broad Institute Genomics Platform"/>
            <consortium name="The Broad Institute Genome Sequencing Center for Infectious Disease"/>
            <person name="Wu L."/>
            <person name="Ma J."/>
        </authorList>
    </citation>
    <scope>NUCLEOTIDE SEQUENCE [LARGE SCALE GENOMIC DNA]</scope>
    <source>
        <strain evidence="2">JCM 19635</strain>
    </source>
</reference>
<dbReference type="EMBL" id="JBHTEK010000005">
    <property type="protein sequence ID" value="MFC7670998.1"/>
    <property type="molecule type" value="Genomic_DNA"/>
</dbReference>
<evidence type="ECO:0000313" key="1">
    <source>
        <dbReference type="EMBL" id="MFC7670998.1"/>
    </source>
</evidence>